<dbReference type="Proteomes" id="UP000039370">
    <property type="component" value="Unassembled WGS sequence"/>
</dbReference>
<organism evidence="1 2">
    <name type="scientific">Capnocytophaga canimorsus</name>
    <dbReference type="NCBI Taxonomy" id="28188"/>
    <lineage>
        <taxon>Bacteria</taxon>
        <taxon>Pseudomonadati</taxon>
        <taxon>Bacteroidota</taxon>
        <taxon>Flavobacteriia</taxon>
        <taxon>Flavobacteriales</taxon>
        <taxon>Flavobacteriaceae</taxon>
        <taxon>Capnocytophaga</taxon>
    </lineage>
</organism>
<proteinExistence type="predicted"/>
<accession>A0A0B7IRJ7</accession>
<dbReference type="AlphaFoldDB" id="A0A0B7IRJ7"/>
<gene>
    <name evidence="1" type="ORF">CCAN11_2480013</name>
</gene>
<name>A0A0B7IRJ7_9FLAO</name>
<protein>
    <submittedName>
        <fullName evidence="1">Uncharacterized protein</fullName>
    </submittedName>
</protein>
<evidence type="ECO:0000313" key="2">
    <source>
        <dbReference type="Proteomes" id="UP000039370"/>
    </source>
</evidence>
<evidence type="ECO:0000313" key="1">
    <source>
        <dbReference type="EMBL" id="CEN52583.1"/>
    </source>
</evidence>
<sequence length="27" mass="3187">MFANRYPWQKARKLFGVVKGYGAQEIK</sequence>
<reference evidence="2" key="1">
    <citation type="submission" date="2015-01" db="EMBL/GenBank/DDBJ databases">
        <authorList>
            <person name="MANFREDI Pablo"/>
        </authorList>
    </citation>
    <scope>NUCLEOTIDE SEQUENCE [LARGE SCALE GENOMIC DNA]</scope>
    <source>
        <strain evidence="2">Cc11</strain>
    </source>
</reference>
<dbReference type="EMBL" id="CDOK01000166">
    <property type="protein sequence ID" value="CEN52583.1"/>
    <property type="molecule type" value="Genomic_DNA"/>
</dbReference>